<dbReference type="PANTHER" id="PTHR45228">
    <property type="entry name" value="CYCLIC DI-GMP PHOSPHODIESTERASE TM_0186-RELATED"/>
    <property type="match status" value="1"/>
</dbReference>
<dbReference type="SMART" id="SM00091">
    <property type="entry name" value="PAS"/>
    <property type="match status" value="2"/>
</dbReference>
<dbReference type="PANTHER" id="PTHR45228:SF1">
    <property type="entry name" value="CYCLIC DI-GMP PHOSPHODIESTERASE TM_0186"/>
    <property type="match status" value="1"/>
</dbReference>
<dbReference type="InterPro" id="IPR029787">
    <property type="entry name" value="Nucleotide_cyclase"/>
</dbReference>
<dbReference type="Pfam" id="PF13487">
    <property type="entry name" value="HD_5"/>
    <property type="match status" value="1"/>
</dbReference>
<reference evidence="5" key="1">
    <citation type="journal article" date="2020" name="mSystems">
        <title>Genome- and Community-Level Interaction Insights into Carbon Utilization and Element Cycling Functions of Hydrothermarchaeota in Hydrothermal Sediment.</title>
        <authorList>
            <person name="Zhou Z."/>
            <person name="Liu Y."/>
            <person name="Xu W."/>
            <person name="Pan J."/>
            <person name="Luo Z.H."/>
            <person name="Li M."/>
        </authorList>
    </citation>
    <scope>NUCLEOTIDE SEQUENCE [LARGE SCALE GENOMIC DNA]</scope>
    <source>
        <strain evidence="5">SpSt-82</strain>
    </source>
</reference>
<dbReference type="InterPro" id="IPR003607">
    <property type="entry name" value="HD/PDEase_dom"/>
</dbReference>
<dbReference type="PROSITE" id="PS51832">
    <property type="entry name" value="HD_GYP"/>
    <property type="match status" value="1"/>
</dbReference>
<accession>A0A7V4TGQ9</accession>
<dbReference type="SUPFAM" id="SSF55785">
    <property type="entry name" value="PYP-like sensor domain (PAS domain)"/>
    <property type="match status" value="2"/>
</dbReference>
<dbReference type="NCBIfam" id="TIGR00254">
    <property type="entry name" value="GGDEF"/>
    <property type="match status" value="1"/>
</dbReference>
<evidence type="ECO:0000259" key="3">
    <source>
        <dbReference type="PROSITE" id="PS50887"/>
    </source>
</evidence>
<feature type="domain" description="GGDEF" evidence="3">
    <location>
        <begin position="369"/>
        <end position="502"/>
    </location>
</feature>
<dbReference type="CDD" id="cd00077">
    <property type="entry name" value="HDc"/>
    <property type="match status" value="1"/>
</dbReference>
<protein>
    <submittedName>
        <fullName evidence="5">Diguanylate cyclase</fullName>
    </submittedName>
</protein>
<proteinExistence type="predicted"/>
<dbReference type="InterPro" id="IPR037522">
    <property type="entry name" value="HD_GYP_dom"/>
</dbReference>
<dbReference type="PROSITE" id="PS50887">
    <property type="entry name" value="GGDEF"/>
    <property type="match status" value="1"/>
</dbReference>
<dbReference type="InterPro" id="IPR000160">
    <property type="entry name" value="GGDEF_dom"/>
</dbReference>
<dbReference type="InterPro" id="IPR000014">
    <property type="entry name" value="PAS"/>
</dbReference>
<dbReference type="NCBIfam" id="TIGR00229">
    <property type="entry name" value="sensory_box"/>
    <property type="match status" value="1"/>
</dbReference>
<feature type="domain" description="HD-GYP" evidence="4">
    <location>
        <begin position="493"/>
        <end position="688"/>
    </location>
</feature>
<dbReference type="Gene3D" id="3.30.450.20">
    <property type="entry name" value="PAS domain"/>
    <property type="match status" value="2"/>
</dbReference>
<dbReference type="InterPro" id="IPR035965">
    <property type="entry name" value="PAS-like_dom_sf"/>
</dbReference>
<dbReference type="InterPro" id="IPR052020">
    <property type="entry name" value="Cyclic_di-GMP/3'3'-cGAMP_PDE"/>
</dbReference>
<evidence type="ECO:0000259" key="2">
    <source>
        <dbReference type="PROSITE" id="PS50113"/>
    </source>
</evidence>
<feature type="domain" description="PAC" evidence="2">
    <location>
        <begin position="166"/>
        <end position="218"/>
    </location>
</feature>
<comment type="caution">
    <text evidence="5">The sequence shown here is derived from an EMBL/GenBank/DDBJ whole genome shotgun (WGS) entry which is preliminary data.</text>
</comment>
<dbReference type="InterPro" id="IPR000700">
    <property type="entry name" value="PAS-assoc_C"/>
</dbReference>
<feature type="region of interest" description="Disordered" evidence="1">
    <location>
        <begin position="680"/>
        <end position="704"/>
    </location>
</feature>
<evidence type="ECO:0000259" key="4">
    <source>
        <dbReference type="PROSITE" id="PS51832"/>
    </source>
</evidence>
<dbReference type="SUPFAM" id="SSF55073">
    <property type="entry name" value="Nucleotide cyclase"/>
    <property type="match status" value="1"/>
</dbReference>
<dbReference type="InterPro" id="IPR043128">
    <property type="entry name" value="Rev_trsase/Diguanyl_cyclase"/>
</dbReference>
<dbReference type="CDD" id="cd01949">
    <property type="entry name" value="GGDEF"/>
    <property type="match status" value="1"/>
</dbReference>
<dbReference type="SMART" id="SM00471">
    <property type="entry name" value="HDc"/>
    <property type="match status" value="1"/>
</dbReference>
<dbReference type="EMBL" id="DTIY01000001">
    <property type="protein sequence ID" value="HGY38188.1"/>
    <property type="molecule type" value="Genomic_DNA"/>
</dbReference>
<dbReference type="Gene3D" id="1.10.3210.10">
    <property type="entry name" value="Hypothetical protein af1432"/>
    <property type="match status" value="1"/>
</dbReference>
<evidence type="ECO:0000313" key="5">
    <source>
        <dbReference type="EMBL" id="HGY38188.1"/>
    </source>
</evidence>
<evidence type="ECO:0000256" key="1">
    <source>
        <dbReference type="SAM" id="MobiDB-lite"/>
    </source>
</evidence>
<gene>
    <name evidence="5" type="ORF">ENW11_00005</name>
</gene>
<dbReference type="SUPFAM" id="SSF109604">
    <property type="entry name" value="HD-domain/PDEase-like"/>
    <property type="match status" value="1"/>
</dbReference>
<name>A0A7V4TGQ9_9BACT</name>
<feature type="domain" description="PAC" evidence="2">
    <location>
        <begin position="290"/>
        <end position="340"/>
    </location>
</feature>
<dbReference type="InterPro" id="IPR013656">
    <property type="entry name" value="PAS_4"/>
</dbReference>
<sequence length="704" mass="79968">MRKIGIVFVDTGGTVVAANEEAFRLLSLEPQDTFRLGEFLARAPQEPFPWTVGGRTLGITTLSCGQLGTVFVFWDITHPENLQKWLEEKDLFLKIINALPAHVYVKDTNHRFIFANEAEARHHGFSSPEEMIGKTDFDLYPEELAQRYWDEEEELLRTGKPLLNREREDLDRATGEQRKIWIATNKIPIFDERGTITGMVGVNWDITEFKRVAEALKASEREKALILDALEDQVAYYEEGPKIVWVNRAVSRNFHLEPGDIVGKYCFEVFEKRDAPCSGCATVKAFESGKPEEAEVISHDGTVWHQRAYPILDEEGRVFRVVTISSNITARKRAEERILYLTFRDPLTGLYNRLYFEDAVKRLDVPRQLPLSVVMADVNNLKLVNDAFGHAMGDELLKKVAAILTRACRKEDIVARWGGDEFVILLPRTSAPASQDVLQRIRKFCEEESEKEGGPFPISVALGCATKEREDEDIDAVLSEAENRMYRNKIVEAKSSRAALILSFEQSLREIPGEMETHYRRMRTLARRMGEALGFSQAELETLDLLARLHDLGKVAIPRAILFKPGPLTQEEWEEARKHPEIGYRIARVFPELLPVAEGILAHHERFDGTGYPRGLKGGEIPLLARIIAIIDAFVAMTSDRPNRKALSRTEALEEITKGAGTQFDPDLVRVFLQVVQKESRSPDSHPLRYAVNRENTHRPPLSE</sequence>
<dbReference type="CDD" id="cd00130">
    <property type="entry name" value="PAS"/>
    <property type="match status" value="2"/>
</dbReference>
<dbReference type="Pfam" id="PF00990">
    <property type="entry name" value="GGDEF"/>
    <property type="match status" value="1"/>
</dbReference>
<organism evidence="5">
    <name type="scientific">Candidatus Caldatribacterium saccharofermentans</name>
    <dbReference type="NCBI Taxonomy" id="1454753"/>
    <lineage>
        <taxon>Bacteria</taxon>
        <taxon>Pseudomonadati</taxon>
        <taxon>Atribacterota</taxon>
        <taxon>Atribacteria</taxon>
        <taxon>Atribacterales</taxon>
        <taxon>Candidatus Caldatribacteriaceae</taxon>
        <taxon>Candidatus Caldatribacterium</taxon>
    </lineage>
</organism>
<dbReference type="Pfam" id="PF08448">
    <property type="entry name" value="PAS_4"/>
    <property type="match status" value="2"/>
</dbReference>
<dbReference type="Gene3D" id="3.30.70.270">
    <property type="match status" value="1"/>
</dbReference>
<dbReference type="AlphaFoldDB" id="A0A7V4TGQ9"/>
<dbReference type="PROSITE" id="PS50113">
    <property type="entry name" value="PAC"/>
    <property type="match status" value="2"/>
</dbReference>
<dbReference type="SMART" id="SM00267">
    <property type="entry name" value="GGDEF"/>
    <property type="match status" value="1"/>
</dbReference>